<reference evidence="1" key="1">
    <citation type="journal article" date="2023" name="Mol. Phylogenet. Evol.">
        <title>Genome-scale phylogeny and comparative genomics of the fungal order Sordariales.</title>
        <authorList>
            <person name="Hensen N."/>
            <person name="Bonometti L."/>
            <person name="Westerberg I."/>
            <person name="Brannstrom I.O."/>
            <person name="Guillou S."/>
            <person name="Cros-Aarteil S."/>
            <person name="Calhoun S."/>
            <person name="Haridas S."/>
            <person name="Kuo A."/>
            <person name="Mondo S."/>
            <person name="Pangilinan J."/>
            <person name="Riley R."/>
            <person name="LaButti K."/>
            <person name="Andreopoulos B."/>
            <person name="Lipzen A."/>
            <person name="Chen C."/>
            <person name="Yan M."/>
            <person name="Daum C."/>
            <person name="Ng V."/>
            <person name="Clum A."/>
            <person name="Steindorff A."/>
            <person name="Ohm R.A."/>
            <person name="Martin F."/>
            <person name="Silar P."/>
            <person name="Natvig D.O."/>
            <person name="Lalanne C."/>
            <person name="Gautier V."/>
            <person name="Ament-Velasquez S.L."/>
            <person name="Kruys A."/>
            <person name="Hutchinson M.I."/>
            <person name="Powell A.J."/>
            <person name="Barry K."/>
            <person name="Miller A.N."/>
            <person name="Grigoriev I.V."/>
            <person name="Debuchy R."/>
            <person name="Gladieux P."/>
            <person name="Hiltunen Thoren M."/>
            <person name="Johannesson H."/>
        </authorList>
    </citation>
    <scope>NUCLEOTIDE SEQUENCE</scope>
    <source>
        <strain evidence="1">CBS 757.83</strain>
    </source>
</reference>
<evidence type="ECO:0000313" key="1">
    <source>
        <dbReference type="EMBL" id="KAK4102847.1"/>
    </source>
</evidence>
<reference evidence="1" key="2">
    <citation type="submission" date="2023-05" db="EMBL/GenBank/DDBJ databases">
        <authorList>
            <consortium name="Lawrence Berkeley National Laboratory"/>
            <person name="Steindorff A."/>
            <person name="Hensen N."/>
            <person name="Bonometti L."/>
            <person name="Westerberg I."/>
            <person name="Brannstrom I.O."/>
            <person name="Guillou S."/>
            <person name="Cros-Aarteil S."/>
            <person name="Calhoun S."/>
            <person name="Haridas S."/>
            <person name="Kuo A."/>
            <person name="Mondo S."/>
            <person name="Pangilinan J."/>
            <person name="Riley R."/>
            <person name="Labutti K."/>
            <person name="Andreopoulos B."/>
            <person name="Lipzen A."/>
            <person name="Chen C."/>
            <person name="Yanf M."/>
            <person name="Daum C."/>
            <person name="Ng V."/>
            <person name="Clum A."/>
            <person name="Ohm R."/>
            <person name="Martin F."/>
            <person name="Silar P."/>
            <person name="Natvig D."/>
            <person name="Lalanne C."/>
            <person name="Gautier V."/>
            <person name="Ament-Velasquez S.L."/>
            <person name="Kruys A."/>
            <person name="Hutchinson M.I."/>
            <person name="Powell A.J."/>
            <person name="Barry K."/>
            <person name="Miller A.N."/>
            <person name="Grigoriev I.V."/>
            <person name="Debuchy R."/>
            <person name="Gladieux P."/>
            <person name="Thoren M.H."/>
            <person name="Johannesson H."/>
        </authorList>
    </citation>
    <scope>NUCLEOTIDE SEQUENCE</scope>
    <source>
        <strain evidence="1">CBS 757.83</strain>
    </source>
</reference>
<protein>
    <submittedName>
        <fullName evidence="1">Uncharacterized protein</fullName>
    </submittedName>
</protein>
<sequence>MFNRPSLRLARASPPLWRVHDFVPHLAKYYRSPAVNTSPQLSLRSALVGYNNNINGNNNTSTPWREPELDIETALKKYKLSQWGYVVFRCTYRDQEKWDKFVALAKGHARDYCQKYDYDSVHDRLCWTVIEDPVGLDDADIFETTRRFNEWVERGPGRQERPAGVVPDDCPRYTWFVHVDEESLESIVDDVKARERDGYFCKVVHAGAVSLLEQDLEKRHAVEGEENNKEQLAAALASATAEERAHLKMKEQKRFDYIDAAWEHDSDPEVMEEELSDLRKRVRIDILVDLYAEQQRVHDLAWYHYPLDRGRVVRTVW</sequence>
<accession>A0AAN6Q8U5</accession>
<organism evidence="1 2">
    <name type="scientific">Parathielavia hyrcaniae</name>
    <dbReference type="NCBI Taxonomy" id="113614"/>
    <lineage>
        <taxon>Eukaryota</taxon>
        <taxon>Fungi</taxon>
        <taxon>Dikarya</taxon>
        <taxon>Ascomycota</taxon>
        <taxon>Pezizomycotina</taxon>
        <taxon>Sordariomycetes</taxon>
        <taxon>Sordariomycetidae</taxon>
        <taxon>Sordariales</taxon>
        <taxon>Chaetomiaceae</taxon>
        <taxon>Parathielavia</taxon>
    </lineage>
</organism>
<gene>
    <name evidence="1" type="ORF">N658DRAFT_494912</name>
</gene>
<dbReference type="EMBL" id="MU863630">
    <property type="protein sequence ID" value="KAK4102847.1"/>
    <property type="molecule type" value="Genomic_DNA"/>
</dbReference>
<dbReference type="AlphaFoldDB" id="A0AAN6Q8U5"/>
<proteinExistence type="predicted"/>
<evidence type="ECO:0000313" key="2">
    <source>
        <dbReference type="Proteomes" id="UP001305647"/>
    </source>
</evidence>
<comment type="caution">
    <text evidence="1">The sequence shown here is derived from an EMBL/GenBank/DDBJ whole genome shotgun (WGS) entry which is preliminary data.</text>
</comment>
<dbReference type="Proteomes" id="UP001305647">
    <property type="component" value="Unassembled WGS sequence"/>
</dbReference>
<keyword evidence="2" id="KW-1185">Reference proteome</keyword>
<name>A0AAN6Q8U5_9PEZI</name>